<accession>S8FU55</accession>
<dbReference type="eggNOG" id="ENOG502STR8">
    <property type="taxonomic scope" value="Eukaryota"/>
</dbReference>
<name>S8FU55_FOMSC</name>
<dbReference type="Proteomes" id="UP000015241">
    <property type="component" value="Unassembled WGS sequence"/>
</dbReference>
<keyword evidence="3" id="KW-1185">Reference proteome</keyword>
<feature type="region of interest" description="Disordered" evidence="1">
    <location>
        <begin position="1"/>
        <end position="136"/>
    </location>
</feature>
<dbReference type="EMBL" id="KE504140">
    <property type="protein sequence ID" value="EPT01720.1"/>
    <property type="molecule type" value="Genomic_DNA"/>
</dbReference>
<organism evidence="2 3">
    <name type="scientific">Fomitopsis schrenkii</name>
    <name type="common">Brown rot fungus</name>
    <dbReference type="NCBI Taxonomy" id="2126942"/>
    <lineage>
        <taxon>Eukaryota</taxon>
        <taxon>Fungi</taxon>
        <taxon>Dikarya</taxon>
        <taxon>Basidiomycota</taxon>
        <taxon>Agaricomycotina</taxon>
        <taxon>Agaricomycetes</taxon>
        <taxon>Polyporales</taxon>
        <taxon>Fomitopsis</taxon>
    </lineage>
</organism>
<evidence type="ECO:0000256" key="1">
    <source>
        <dbReference type="SAM" id="MobiDB-lite"/>
    </source>
</evidence>
<feature type="compositionally biased region" description="Pro residues" evidence="1">
    <location>
        <begin position="1"/>
        <end position="12"/>
    </location>
</feature>
<sequence length="136" mass="14937">MSKKPYGPPPGEPGVDNLTYNPQADARSDNAAFDDNFNGSDMHPVGARGADNQPTSRNAGQEDREAEQSENSRQIPRSEVNELMNNSTDEERNMQGRTRGKKVDAYRQERDLDRALDESGALGDEQDIEIGAATGR</sequence>
<gene>
    <name evidence="2" type="ORF">FOMPIDRAFT_41334</name>
</gene>
<dbReference type="HOGENOM" id="CLU_130541_0_0_1"/>
<proteinExistence type="predicted"/>
<dbReference type="InParanoid" id="S8FU55"/>
<evidence type="ECO:0000313" key="2">
    <source>
        <dbReference type="EMBL" id="EPT01720.1"/>
    </source>
</evidence>
<reference evidence="2 3" key="1">
    <citation type="journal article" date="2012" name="Science">
        <title>The Paleozoic origin of enzymatic lignin decomposition reconstructed from 31 fungal genomes.</title>
        <authorList>
            <person name="Floudas D."/>
            <person name="Binder M."/>
            <person name="Riley R."/>
            <person name="Barry K."/>
            <person name="Blanchette R.A."/>
            <person name="Henrissat B."/>
            <person name="Martinez A.T."/>
            <person name="Otillar R."/>
            <person name="Spatafora J.W."/>
            <person name="Yadav J.S."/>
            <person name="Aerts A."/>
            <person name="Benoit I."/>
            <person name="Boyd A."/>
            <person name="Carlson A."/>
            <person name="Copeland A."/>
            <person name="Coutinho P.M."/>
            <person name="de Vries R.P."/>
            <person name="Ferreira P."/>
            <person name="Findley K."/>
            <person name="Foster B."/>
            <person name="Gaskell J."/>
            <person name="Glotzer D."/>
            <person name="Gorecki P."/>
            <person name="Heitman J."/>
            <person name="Hesse C."/>
            <person name="Hori C."/>
            <person name="Igarashi K."/>
            <person name="Jurgens J.A."/>
            <person name="Kallen N."/>
            <person name="Kersten P."/>
            <person name="Kohler A."/>
            <person name="Kuees U."/>
            <person name="Kumar T.K.A."/>
            <person name="Kuo A."/>
            <person name="LaButti K."/>
            <person name="Larrondo L.F."/>
            <person name="Lindquist E."/>
            <person name="Ling A."/>
            <person name="Lombard V."/>
            <person name="Lucas S."/>
            <person name="Lundell T."/>
            <person name="Martin R."/>
            <person name="McLaughlin D.J."/>
            <person name="Morgenstern I."/>
            <person name="Morin E."/>
            <person name="Murat C."/>
            <person name="Nagy L.G."/>
            <person name="Nolan M."/>
            <person name="Ohm R.A."/>
            <person name="Patyshakuliyeva A."/>
            <person name="Rokas A."/>
            <person name="Ruiz-Duenas F.J."/>
            <person name="Sabat G."/>
            <person name="Salamov A."/>
            <person name="Samejima M."/>
            <person name="Schmutz J."/>
            <person name="Slot J.C."/>
            <person name="St John F."/>
            <person name="Stenlid J."/>
            <person name="Sun H."/>
            <person name="Sun S."/>
            <person name="Syed K."/>
            <person name="Tsang A."/>
            <person name="Wiebenga A."/>
            <person name="Young D."/>
            <person name="Pisabarro A."/>
            <person name="Eastwood D.C."/>
            <person name="Martin F."/>
            <person name="Cullen D."/>
            <person name="Grigoriev I.V."/>
            <person name="Hibbett D.S."/>
        </authorList>
    </citation>
    <scope>NUCLEOTIDE SEQUENCE</scope>
    <source>
        <strain evidence="3">FP-58527</strain>
    </source>
</reference>
<dbReference type="AlphaFoldDB" id="S8FU55"/>
<feature type="compositionally biased region" description="Basic and acidic residues" evidence="1">
    <location>
        <begin position="101"/>
        <end position="117"/>
    </location>
</feature>
<evidence type="ECO:0000313" key="3">
    <source>
        <dbReference type="Proteomes" id="UP000015241"/>
    </source>
</evidence>
<dbReference type="OrthoDB" id="3146826at2759"/>
<protein>
    <submittedName>
        <fullName evidence="2">Uncharacterized protein</fullName>
    </submittedName>
</protein>